<feature type="compositionally biased region" description="Basic and acidic residues" evidence="2">
    <location>
        <begin position="810"/>
        <end position="824"/>
    </location>
</feature>
<feature type="compositionally biased region" description="Low complexity" evidence="2">
    <location>
        <begin position="522"/>
        <end position="542"/>
    </location>
</feature>
<dbReference type="Gene3D" id="3.30.160.20">
    <property type="match status" value="1"/>
</dbReference>
<keyword evidence="1" id="KW-0694">RNA-binding</keyword>
<dbReference type="OrthoDB" id="433755at2759"/>
<feature type="domain" description="FHA" evidence="3">
    <location>
        <begin position="113"/>
        <end position="182"/>
    </location>
</feature>
<name>A0A0D2WKB2_CAPO3</name>
<proteinExistence type="predicted"/>
<feature type="domain" description="DRBM" evidence="4">
    <location>
        <begin position="442"/>
        <end position="515"/>
    </location>
</feature>
<dbReference type="SMART" id="SM00358">
    <property type="entry name" value="DSRM"/>
    <property type="match status" value="1"/>
</dbReference>
<dbReference type="CDD" id="cd19856">
    <property type="entry name" value="DSRM_Kanadaptin"/>
    <property type="match status" value="1"/>
</dbReference>
<dbReference type="InterPro" id="IPR014720">
    <property type="entry name" value="dsRBD_dom"/>
</dbReference>
<feature type="compositionally biased region" description="Basic and acidic residues" evidence="2">
    <location>
        <begin position="362"/>
        <end position="377"/>
    </location>
</feature>
<dbReference type="PROSITE" id="PS50006">
    <property type="entry name" value="FHA_DOMAIN"/>
    <property type="match status" value="1"/>
</dbReference>
<dbReference type="eggNOG" id="KOG1881">
    <property type="taxonomic scope" value="Eukaryota"/>
</dbReference>
<evidence type="ECO:0000256" key="2">
    <source>
        <dbReference type="SAM" id="MobiDB-lite"/>
    </source>
</evidence>
<dbReference type="PROSITE" id="PS50137">
    <property type="entry name" value="DS_RBD"/>
    <property type="match status" value="1"/>
</dbReference>
<feature type="region of interest" description="Disordered" evidence="2">
    <location>
        <begin position="793"/>
        <end position="887"/>
    </location>
</feature>
<protein>
    <submittedName>
        <fullName evidence="5">Solute carrier family 4</fullName>
    </submittedName>
</protein>
<feature type="compositionally biased region" description="Polar residues" evidence="2">
    <location>
        <begin position="378"/>
        <end position="400"/>
    </location>
</feature>
<feature type="region of interest" description="Disordered" evidence="2">
    <location>
        <begin position="216"/>
        <end position="239"/>
    </location>
</feature>
<dbReference type="Pfam" id="PF00035">
    <property type="entry name" value="dsrm"/>
    <property type="match status" value="1"/>
</dbReference>
<dbReference type="SUPFAM" id="SSF49879">
    <property type="entry name" value="SMAD/FHA domain"/>
    <property type="match status" value="1"/>
</dbReference>
<dbReference type="RefSeq" id="XP_004349908.1">
    <property type="nucleotide sequence ID" value="XM_004349858.2"/>
</dbReference>
<evidence type="ECO:0000259" key="4">
    <source>
        <dbReference type="PROSITE" id="PS50137"/>
    </source>
</evidence>
<dbReference type="GO" id="GO:0003723">
    <property type="term" value="F:RNA binding"/>
    <property type="evidence" value="ECO:0007669"/>
    <property type="project" value="UniProtKB-UniRule"/>
</dbReference>
<dbReference type="AlphaFoldDB" id="A0A0D2WKB2"/>
<dbReference type="InterPro" id="IPR000253">
    <property type="entry name" value="FHA_dom"/>
</dbReference>
<feature type="region of interest" description="Disordered" evidence="2">
    <location>
        <begin position="521"/>
        <end position="618"/>
    </location>
</feature>
<evidence type="ECO:0000259" key="3">
    <source>
        <dbReference type="PROSITE" id="PS50006"/>
    </source>
</evidence>
<keyword evidence="6" id="KW-1185">Reference proteome</keyword>
<feature type="compositionally biased region" description="Acidic residues" evidence="2">
    <location>
        <begin position="559"/>
        <end position="574"/>
    </location>
</feature>
<feature type="compositionally biased region" description="Low complexity" evidence="2">
    <location>
        <begin position="229"/>
        <end position="239"/>
    </location>
</feature>
<organism evidence="5 6">
    <name type="scientific">Capsaspora owczarzaki (strain ATCC 30864)</name>
    <dbReference type="NCBI Taxonomy" id="595528"/>
    <lineage>
        <taxon>Eukaryota</taxon>
        <taxon>Filasterea</taxon>
        <taxon>Capsaspora</taxon>
    </lineage>
</organism>
<dbReference type="InParanoid" id="A0A0D2WKB2"/>
<feature type="compositionally biased region" description="Polar residues" evidence="2">
    <location>
        <begin position="871"/>
        <end position="887"/>
    </location>
</feature>
<evidence type="ECO:0000313" key="6">
    <source>
        <dbReference type="Proteomes" id="UP000008743"/>
    </source>
</evidence>
<dbReference type="Gene3D" id="2.60.200.20">
    <property type="match status" value="1"/>
</dbReference>
<reference evidence="6" key="1">
    <citation type="submission" date="2011-02" db="EMBL/GenBank/DDBJ databases">
        <title>The Genome Sequence of Capsaspora owczarzaki ATCC 30864.</title>
        <authorList>
            <person name="Russ C."/>
            <person name="Cuomo C."/>
            <person name="Burger G."/>
            <person name="Gray M.W."/>
            <person name="Holland P.W.H."/>
            <person name="King N."/>
            <person name="Lang F.B.F."/>
            <person name="Roger A.J."/>
            <person name="Ruiz-Trillo I."/>
            <person name="Young S.K."/>
            <person name="Zeng Q."/>
            <person name="Gargeya S."/>
            <person name="Alvarado L."/>
            <person name="Berlin A."/>
            <person name="Chapman S.B."/>
            <person name="Chen Z."/>
            <person name="Freedman E."/>
            <person name="Gellesch M."/>
            <person name="Goldberg J."/>
            <person name="Griggs A."/>
            <person name="Gujja S."/>
            <person name="Heilman E."/>
            <person name="Heiman D."/>
            <person name="Howarth C."/>
            <person name="Mehta T."/>
            <person name="Neiman D."/>
            <person name="Pearson M."/>
            <person name="Roberts A."/>
            <person name="Saif S."/>
            <person name="Shea T."/>
            <person name="Shenoy N."/>
            <person name="Sisk P."/>
            <person name="Stolte C."/>
            <person name="Sykes S."/>
            <person name="White J."/>
            <person name="Yandava C."/>
            <person name="Haas B."/>
            <person name="Nusbaum C."/>
            <person name="Birren B."/>
        </authorList>
    </citation>
    <scope>NUCLEOTIDE SEQUENCE</scope>
    <source>
        <strain evidence="6">ATCC 30864</strain>
    </source>
</reference>
<dbReference type="OMA" id="ITWQTYR"/>
<feature type="region of interest" description="Disordered" evidence="2">
    <location>
        <begin position="1"/>
        <end position="28"/>
    </location>
</feature>
<dbReference type="InterPro" id="IPR008984">
    <property type="entry name" value="SMAD_FHA_dom_sf"/>
</dbReference>
<feature type="region of interest" description="Disordered" evidence="2">
    <location>
        <begin position="273"/>
        <end position="404"/>
    </location>
</feature>
<dbReference type="PhylomeDB" id="A0A0D2WKB2"/>
<dbReference type="EMBL" id="KE346361">
    <property type="protein sequence ID" value="KJE90003.1"/>
    <property type="molecule type" value="Genomic_DNA"/>
</dbReference>
<sequence length="887" mass="94822">MTFAAPLPVRPAAPKQPQQPAPSNASSAATFAVPALPQVAAQAQAQAQALAQAPSQANAAPVNANAPPAAPPLNYSEPAWGGRAVPSQLSFMLEVIKGGSIVETIPLRDKSFFTVGRLPICDIAMEHPSISRYHAVLQYRTDAPAESAAEAEDGPNDAAEIGKFYLYDMASTHGTLVNKTPIKPKVFVRVQVGHLMQFGDSTRMLVLCGPVSEDELHAEETSQQKRRPAAAATTTTAQPHVSAFAGAAALAKQRAARGDGGDDERMDLDFREMEQESRQRALDARQAGSSGKATDDNDEENEQGVSWGLADDDDHDGMSSASSAPRQFEGQADADDDADSDRSGSARHVNAASMYGDEEDARDSNRRARLEQADHRNANNLSSFSKQMGNRPSTQGSSRENLSDADVISKYKQSGEIVFGGDDDDDSNGDGLGGKQRYYFKDPKKALRAFFDREGLHMNFDVEERGPGHDRNYTARIKVPSYTAASGWIQIEETAGRKREAERAAALEACKQLDQLDLLQPGHAASNSNKGGAGSADAGADLDSGHRSFRNRPRRLVDSDGEEIYSDDDDDDTMYDASGEMERKRQLRRQRQQQQQQQQQATESGLATPATSSQANSSSSIVYTYDTLLVRREELAQEIAAIEARLAEDAAHSKQIQAGGSSGDSLDAYMDAVSATLPKEEKLKLRKQLQDLSVETRKVEKMIQIAKPTTFTTAAQVPARTAGAHEATAATSAPLAVKVRGAFAIPAAPKVSSAPPPPTTTTSEPPSLNVAVAAVDAAAPAIVPGKRLLETDSVAQEASSEAHAPPRKLARLDVQDDAFERADDIPQPPKYGAMLPPKAAPKAAASKPKPKAAPAPSFQDEGEIDEWVPPSGQSGDGRTSLNDRLGY</sequence>
<dbReference type="InterPro" id="IPR050923">
    <property type="entry name" value="Cell_Proc_Reg/RNA_Proc"/>
</dbReference>
<evidence type="ECO:0000256" key="1">
    <source>
        <dbReference type="PROSITE-ProRule" id="PRU00266"/>
    </source>
</evidence>
<accession>A0A0D2WKB2</accession>
<feature type="compositionally biased region" description="Low complexity" evidence="2">
    <location>
        <begin position="836"/>
        <end position="857"/>
    </location>
</feature>
<dbReference type="Proteomes" id="UP000008743">
    <property type="component" value="Unassembled WGS sequence"/>
</dbReference>
<feature type="compositionally biased region" description="Basic and acidic residues" evidence="2">
    <location>
        <begin position="273"/>
        <end position="283"/>
    </location>
</feature>
<feature type="compositionally biased region" description="Low complexity" evidence="2">
    <location>
        <begin position="12"/>
        <end position="28"/>
    </location>
</feature>
<evidence type="ECO:0000313" key="5">
    <source>
        <dbReference type="EMBL" id="KJE90003.1"/>
    </source>
</evidence>
<gene>
    <name evidence="5" type="ORF">CAOG_001388</name>
</gene>
<feature type="compositionally biased region" description="Polar residues" evidence="2">
    <location>
        <begin position="601"/>
        <end position="611"/>
    </location>
</feature>
<dbReference type="CDD" id="cd22677">
    <property type="entry name" value="FHA_Kanadaptin"/>
    <property type="match status" value="1"/>
</dbReference>
<dbReference type="PANTHER" id="PTHR23308">
    <property type="entry name" value="NUCLEAR INHIBITOR OF PROTEIN PHOSPHATASE-1"/>
    <property type="match status" value="1"/>
</dbReference>
<dbReference type="SMART" id="SM00240">
    <property type="entry name" value="FHA"/>
    <property type="match status" value="1"/>
</dbReference>
<dbReference type="Pfam" id="PF00498">
    <property type="entry name" value="FHA"/>
    <property type="match status" value="1"/>
</dbReference>
<dbReference type="SUPFAM" id="SSF54768">
    <property type="entry name" value="dsRNA-binding domain-like"/>
    <property type="match status" value="1"/>
</dbReference>